<accession>A0A137SEV1</accession>
<keyword evidence="4" id="KW-1003">Cell membrane</keyword>
<dbReference type="PROSITE" id="PS00874">
    <property type="entry name" value="T2SP_F"/>
    <property type="match status" value="1"/>
</dbReference>
<dbReference type="Gene3D" id="1.20.81.30">
    <property type="entry name" value="Type II secretion system (T2SS), domain F"/>
    <property type="match status" value="2"/>
</dbReference>
<protein>
    <submittedName>
        <fullName evidence="12">Type IV fimbrial assembly protein PilC</fullName>
    </submittedName>
</protein>
<evidence type="ECO:0000256" key="7">
    <source>
        <dbReference type="ARBA" id="ARBA00022989"/>
    </source>
</evidence>
<dbReference type="GO" id="GO:0015628">
    <property type="term" value="P:protein secretion by the type II secretion system"/>
    <property type="evidence" value="ECO:0007669"/>
    <property type="project" value="TreeGrafter"/>
</dbReference>
<dbReference type="EMBL" id="LOCO01000004">
    <property type="protein sequence ID" value="KXO10958.1"/>
    <property type="molecule type" value="Genomic_DNA"/>
</dbReference>
<dbReference type="FunFam" id="1.20.81.30:FF:000001">
    <property type="entry name" value="Type II secretion system protein F"/>
    <property type="match status" value="2"/>
</dbReference>
<gene>
    <name evidence="12" type="ORF">J122_1086</name>
</gene>
<evidence type="ECO:0000256" key="4">
    <source>
        <dbReference type="ARBA" id="ARBA00022475"/>
    </source>
</evidence>
<dbReference type="InterPro" id="IPR001992">
    <property type="entry name" value="T2SS_GspF/T4SS_PilC_CS"/>
</dbReference>
<feature type="transmembrane region" description="Helical" evidence="10">
    <location>
        <begin position="220"/>
        <end position="239"/>
    </location>
</feature>
<feature type="domain" description="Type II secretion system protein GspF" evidence="11">
    <location>
        <begin position="277"/>
        <end position="397"/>
    </location>
</feature>
<evidence type="ECO:0000256" key="2">
    <source>
        <dbReference type="ARBA" id="ARBA00005745"/>
    </source>
</evidence>
<feature type="domain" description="Type II secretion system protein GspF" evidence="11">
    <location>
        <begin position="72"/>
        <end position="194"/>
    </location>
</feature>
<dbReference type="AlphaFoldDB" id="A0A137SEV1"/>
<evidence type="ECO:0000256" key="8">
    <source>
        <dbReference type="ARBA" id="ARBA00023136"/>
    </source>
</evidence>
<evidence type="ECO:0000313" key="12">
    <source>
        <dbReference type="EMBL" id="KXO10958.1"/>
    </source>
</evidence>
<dbReference type="PRINTS" id="PR00812">
    <property type="entry name" value="BCTERIALGSPF"/>
</dbReference>
<evidence type="ECO:0000256" key="3">
    <source>
        <dbReference type="ARBA" id="ARBA00022448"/>
    </source>
</evidence>
<evidence type="ECO:0000256" key="10">
    <source>
        <dbReference type="SAM" id="Phobius"/>
    </source>
</evidence>
<keyword evidence="7 10" id="KW-1133">Transmembrane helix</keyword>
<keyword evidence="13" id="KW-1185">Reference proteome</keyword>
<keyword evidence="5" id="KW-0997">Cell inner membrane</keyword>
<dbReference type="Proteomes" id="UP000070282">
    <property type="component" value="Unassembled WGS sequence"/>
</dbReference>
<reference evidence="13" key="1">
    <citation type="submission" date="2015-12" db="EMBL/GenBank/DDBJ databases">
        <authorList>
            <person name="Lima A."/>
            <person name="Farahani Zayas N."/>
            <person name="Castro Da Silva M.A."/>
            <person name="Cabral A."/>
            <person name="Pessatti M.L."/>
        </authorList>
    </citation>
    <scope>NUCLEOTIDE SEQUENCE [LARGE SCALE GENOMIC DNA]</scope>
    <source>
        <strain evidence="13">LAMA 842</strain>
    </source>
</reference>
<dbReference type="InterPro" id="IPR018076">
    <property type="entry name" value="T2SS_GspF_dom"/>
</dbReference>
<keyword evidence="3 9" id="KW-0813">Transport</keyword>
<dbReference type="Pfam" id="PF00482">
    <property type="entry name" value="T2SSF"/>
    <property type="match status" value="2"/>
</dbReference>
<dbReference type="InterPro" id="IPR042094">
    <property type="entry name" value="T2SS_GspF_sf"/>
</dbReference>
<keyword evidence="6 9" id="KW-0812">Transmembrane</keyword>
<comment type="subcellular location">
    <subcellularLocation>
        <location evidence="1 9">Cell inner membrane</location>
        <topology evidence="1 9">Multi-pass membrane protein</topology>
    </subcellularLocation>
</comment>
<comment type="similarity">
    <text evidence="2 9">Belongs to the GSP F family.</text>
</comment>
<dbReference type="PANTHER" id="PTHR30012:SF7">
    <property type="entry name" value="PROTEIN TRANSPORT PROTEIN HOFC HOMOLOG"/>
    <property type="match status" value="1"/>
</dbReference>
<evidence type="ECO:0000259" key="11">
    <source>
        <dbReference type="Pfam" id="PF00482"/>
    </source>
</evidence>
<organism evidence="12 13">
    <name type="scientific">Marinobacter excellens LAMA 842</name>
    <dbReference type="NCBI Taxonomy" id="1306954"/>
    <lineage>
        <taxon>Bacteria</taxon>
        <taxon>Pseudomonadati</taxon>
        <taxon>Pseudomonadota</taxon>
        <taxon>Gammaproteobacteria</taxon>
        <taxon>Pseudomonadales</taxon>
        <taxon>Marinobacteraceae</taxon>
        <taxon>Marinobacter</taxon>
    </lineage>
</organism>
<evidence type="ECO:0000256" key="9">
    <source>
        <dbReference type="RuleBase" id="RU003923"/>
    </source>
</evidence>
<feature type="transmembrane region" description="Helical" evidence="10">
    <location>
        <begin position="378"/>
        <end position="398"/>
    </location>
</feature>
<dbReference type="RefSeq" id="WP_061331505.1">
    <property type="nucleotide sequence ID" value="NZ_LOCO01000004.1"/>
</dbReference>
<evidence type="ECO:0000256" key="5">
    <source>
        <dbReference type="ARBA" id="ARBA00022519"/>
    </source>
</evidence>
<dbReference type="InterPro" id="IPR003004">
    <property type="entry name" value="GspF/PilC"/>
</dbReference>
<dbReference type="PANTHER" id="PTHR30012">
    <property type="entry name" value="GENERAL SECRETION PATHWAY PROTEIN"/>
    <property type="match status" value="1"/>
</dbReference>
<name>A0A137SEV1_9GAMM</name>
<feature type="transmembrane region" description="Helical" evidence="10">
    <location>
        <begin position="170"/>
        <end position="190"/>
    </location>
</feature>
<keyword evidence="8 10" id="KW-0472">Membrane</keyword>
<proteinExistence type="inferred from homology"/>
<sequence>MAEKAQKLESYVWEGKDRKGNKTKGELTGSNLALVKAQLRKQGIIPDKVKKKPKPLFGGSKKITPFDIAMLTRQLATMMKAGVPLVQSFDIVADGLENKGLQELVMSIRNDISSGTGFASALRKHPRHFDDLYCNLVDSGEKAGALEQMLDRIATYLEKTELLKKKVKKAMTYPIAVIVVAIVVTAILLVKVVPQFESLFQGFGADLPVFTQMVVNMSEWLQTWWFVVLLGIVGTIFLFKESKRRSQKFSDIVDKYVLKLPVVGEILDKSAVAKFGRVLSTTFAAGVPLVDALDSVAGATGNAVYRDAIMRIKNDVSSGTQLQATMRQQDIFPVMAVQLTAIGEESGNLDEMLRKVAEHYEAVVDDMVDNLTALMEPMIMAVLGVLVGGLIIAMYLPIFQMGQVVG</sequence>
<dbReference type="PATRIC" id="fig|1306954.6.peg.2965"/>
<comment type="caution">
    <text evidence="12">The sequence shown here is derived from an EMBL/GenBank/DDBJ whole genome shotgun (WGS) entry which is preliminary data.</text>
</comment>
<evidence type="ECO:0000256" key="1">
    <source>
        <dbReference type="ARBA" id="ARBA00004429"/>
    </source>
</evidence>
<evidence type="ECO:0000256" key="6">
    <source>
        <dbReference type="ARBA" id="ARBA00022692"/>
    </source>
</evidence>
<dbReference type="GO" id="GO:0005886">
    <property type="term" value="C:plasma membrane"/>
    <property type="evidence" value="ECO:0007669"/>
    <property type="project" value="UniProtKB-SubCell"/>
</dbReference>
<evidence type="ECO:0000313" key="13">
    <source>
        <dbReference type="Proteomes" id="UP000070282"/>
    </source>
</evidence>